<dbReference type="Proteomes" id="UP000701801">
    <property type="component" value="Unassembled WGS sequence"/>
</dbReference>
<keyword evidence="3" id="KW-1185">Reference proteome</keyword>
<feature type="region of interest" description="Disordered" evidence="1">
    <location>
        <begin position="1"/>
        <end position="56"/>
    </location>
</feature>
<dbReference type="EMBL" id="CAJVRM010000331">
    <property type="protein sequence ID" value="CAG8979717.1"/>
    <property type="molecule type" value="Genomic_DNA"/>
</dbReference>
<comment type="caution">
    <text evidence="2">The sequence shown here is derived from an EMBL/GenBank/DDBJ whole genome shotgun (WGS) entry which is preliminary data.</text>
</comment>
<sequence>MEKQVCSKKKLDKGNENREISDGEPKDLKEKPRAQKKSNTPKEEPKEKPKTEEEIPDYARRITVARKLWPVTTEKGLKLKNNVEFFRMTKFMRSLI</sequence>
<accession>A0A9N9LWD0</accession>
<evidence type="ECO:0000256" key="1">
    <source>
        <dbReference type="SAM" id="MobiDB-lite"/>
    </source>
</evidence>
<gene>
    <name evidence="2" type="ORF">HYALB_00012363</name>
</gene>
<feature type="compositionally biased region" description="Basic and acidic residues" evidence="1">
    <location>
        <begin position="12"/>
        <end position="33"/>
    </location>
</feature>
<dbReference type="AlphaFoldDB" id="A0A9N9LWD0"/>
<proteinExistence type="predicted"/>
<protein>
    <submittedName>
        <fullName evidence="2">Uncharacterized protein</fullName>
    </submittedName>
</protein>
<name>A0A9N9LWD0_9HELO</name>
<reference evidence="2" key="1">
    <citation type="submission" date="2021-07" db="EMBL/GenBank/DDBJ databases">
        <authorList>
            <person name="Durling M."/>
        </authorList>
    </citation>
    <scope>NUCLEOTIDE SEQUENCE</scope>
</reference>
<organism evidence="2 3">
    <name type="scientific">Hymenoscyphus albidus</name>
    <dbReference type="NCBI Taxonomy" id="595503"/>
    <lineage>
        <taxon>Eukaryota</taxon>
        <taxon>Fungi</taxon>
        <taxon>Dikarya</taxon>
        <taxon>Ascomycota</taxon>
        <taxon>Pezizomycotina</taxon>
        <taxon>Leotiomycetes</taxon>
        <taxon>Helotiales</taxon>
        <taxon>Helotiaceae</taxon>
        <taxon>Hymenoscyphus</taxon>
    </lineage>
</organism>
<feature type="compositionally biased region" description="Basic residues" evidence="1">
    <location>
        <begin position="1"/>
        <end position="11"/>
    </location>
</feature>
<evidence type="ECO:0000313" key="3">
    <source>
        <dbReference type="Proteomes" id="UP000701801"/>
    </source>
</evidence>
<evidence type="ECO:0000313" key="2">
    <source>
        <dbReference type="EMBL" id="CAG8979717.1"/>
    </source>
</evidence>
<feature type="compositionally biased region" description="Basic and acidic residues" evidence="1">
    <location>
        <begin position="40"/>
        <end position="56"/>
    </location>
</feature>